<keyword evidence="2" id="KW-0808">Transferase</keyword>
<dbReference type="InterPro" id="IPR029044">
    <property type="entry name" value="Nucleotide-diphossugar_trans"/>
</dbReference>
<proteinExistence type="predicted"/>
<keyword evidence="3" id="KW-1185">Reference proteome</keyword>
<dbReference type="InterPro" id="IPR001173">
    <property type="entry name" value="Glyco_trans_2-like"/>
</dbReference>
<dbReference type="Proteomes" id="UP000003688">
    <property type="component" value="Unassembled WGS sequence"/>
</dbReference>
<dbReference type="EMBL" id="ABOX02000091">
    <property type="protein sequence ID" value="EEF57037.1"/>
    <property type="molecule type" value="Genomic_DNA"/>
</dbReference>
<gene>
    <name evidence="2" type="ORF">Cflav_PD0083</name>
</gene>
<feature type="domain" description="Glycosyltransferase 2-like" evidence="1">
    <location>
        <begin position="7"/>
        <end position="160"/>
    </location>
</feature>
<dbReference type="RefSeq" id="WP_007418935.1">
    <property type="nucleotide sequence ID" value="NZ_ABOX02000091.1"/>
</dbReference>
<accession>B9XT02</accession>
<protein>
    <submittedName>
        <fullName evidence="2">Glycosyl transferase family 2</fullName>
    </submittedName>
</protein>
<dbReference type="AlphaFoldDB" id="B9XT02"/>
<evidence type="ECO:0000313" key="3">
    <source>
        <dbReference type="Proteomes" id="UP000003688"/>
    </source>
</evidence>
<dbReference type="InterPro" id="IPR050834">
    <property type="entry name" value="Glycosyltransf_2"/>
</dbReference>
<dbReference type="Gene3D" id="3.90.550.10">
    <property type="entry name" value="Spore Coat Polysaccharide Biosynthesis Protein SpsA, Chain A"/>
    <property type="match status" value="1"/>
</dbReference>
<dbReference type="PANTHER" id="PTHR43685">
    <property type="entry name" value="GLYCOSYLTRANSFERASE"/>
    <property type="match status" value="1"/>
</dbReference>
<comment type="caution">
    <text evidence="2">The sequence shown here is derived from an EMBL/GenBank/DDBJ whole genome shotgun (WGS) entry which is preliminary data.</text>
</comment>
<dbReference type="SUPFAM" id="SSF53448">
    <property type="entry name" value="Nucleotide-diphospho-sugar transferases"/>
    <property type="match status" value="1"/>
</dbReference>
<evidence type="ECO:0000313" key="2">
    <source>
        <dbReference type="EMBL" id="EEF57037.1"/>
    </source>
</evidence>
<sequence>MSDPFVSIIIRSFNEGWALKETLPALQAQEYKNWELIVIDSGSTDGSVDLICKAQPKHFIQIKPHEYNPSRVMNQGMQLAKSEFGIFLNADATPQGSNWLRPLVAGLQDPQTAAVFGRQIPRPDCQAVFAYDYERCFGENRESAKWEHFFSMVSSGLRKDIWSKRGFLEKMQYSEDDEYTRWCRAQGYKVVYCPDTVVMHSHNYTPAQAYKRSFGEAKALAAVWTRRPTEFSWLRTVMIGWLRDIRKDLSYCARTHRINEFPHAMRIRGEQRKAKLAGFREGWNFYRG</sequence>
<dbReference type="GO" id="GO:0016740">
    <property type="term" value="F:transferase activity"/>
    <property type="evidence" value="ECO:0007669"/>
    <property type="project" value="UniProtKB-KW"/>
</dbReference>
<name>B9XT02_PEDPL</name>
<reference evidence="2 3" key="1">
    <citation type="journal article" date="2011" name="J. Bacteriol.">
        <title>Genome sequence of 'Pedosphaera parvula' Ellin514, an aerobic Verrucomicrobial isolate from pasture soil.</title>
        <authorList>
            <person name="Kant R."/>
            <person name="van Passel M.W."/>
            <person name="Sangwan P."/>
            <person name="Palva A."/>
            <person name="Lucas S."/>
            <person name="Copeland A."/>
            <person name="Lapidus A."/>
            <person name="Glavina Del Rio T."/>
            <person name="Dalin E."/>
            <person name="Tice H."/>
            <person name="Bruce D."/>
            <person name="Goodwin L."/>
            <person name="Pitluck S."/>
            <person name="Chertkov O."/>
            <person name="Larimer F.W."/>
            <person name="Land M.L."/>
            <person name="Hauser L."/>
            <person name="Brettin T.S."/>
            <person name="Detter J.C."/>
            <person name="Han S."/>
            <person name="de Vos W.M."/>
            <person name="Janssen P.H."/>
            <person name="Smidt H."/>
        </authorList>
    </citation>
    <scope>NUCLEOTIDE SEQUENCE [LARGE SCALE GENOMIC DNA]</scope>
    <source>
        <strain evidence="2 3">Ellin514</strain>
    </source>
</reference>
<evidence type="ECO:0000259" key="1">
    <source>
        <dbReference type="Pfam" id="PF00535"/>
    </source>
</evidence>
<dbReference type="OrthoDB" id="396512at2"/>
<dbReference type="STRING" id="320771.Cflav_PD0083"/>
<dbReference type="PANTHER" id="PTHR43685:SF3">
    <property type="entry name" value="SLR2126 PROTEIN"/>
    <property type="match status" value="1"/>
</dbReference>
<organism evidence="2 3">
    <name type="scientific">Pedosphaera parvula (strain Ellin514)</name>
    <dbReference type="NCBI Taxonomy" id="320771"/>
    <lineage>
        <taxon>Bacteria</taxon>
        <taxon>Pseudomonadati</taxon>
        <taxon>Verrucomicrobiota</taxon>
        <taxon>Pedosphaerae</taxon>
        <taxon>Pedosphaerales</taxon>
        <taxon>Pedosphaeraceae</taxon>
        <taxon>Pedosphaera</taxon>
    </lineage>
</organism>
<dbReference type="Pfam" id="PF00535">
    <property type="entry name" value="Glycos_transf_2"/>
    <property type="match status" value="1"/>
</dbReference>